<sequence>MGLIGWVQIESTPTLAQSQDVEVWVGRGEFFDEIFRDPWEIALFMFGDGHYFTITTMEEARIGCPIGMVMSQIRIDDRTPAELLFVVHTHRKPRGFSYTDKRFYGRLVSEGFVGRFGIYYPASGKIKWIEGNQW</sequence>
<evidence type="ECO:0000313" key="1">
    <source>
        <dbReference type="EMBL" id="QJA47753.1"/>
    </source>
</evidence>
<gene>
    <name evidence="1" type="ORF">TM448A00733_0014</name>
</gene>
<accession>A0A6H1ZIK5</accession>
<dbReference type="AlphaFoldDB" id="A0A6H1ZIK5"/>
<organism evidence="1">
    <name type="scientific">viral metagenome</name>
    <dbReference type="NCBI Taxonomy" id="1070528"/>
    <lineage>
        <taxon>unclassified sequences</taxon>
        <taxon>metagenomes</taxon>
        <taxon>organismal metagenomes</taxon>
    </lineage>
</organism>
<dbReference type="EMBL" id="MT144055">
    <property type="protein sequence ID" value="QJA47753.1"/>
    <property type="molecule type" value="Genomic_DNA"/>
</dbReference>
<protein>
    <submittedName>
        <fullName evidence="1">Uncharacterized protein</fullName>
    </submittedName>
</protein>
<name>A0A6H1ZIK5_9ZZZZ</name>
<proteinExistence type="predicted"/>
<reference evidence="1" key="1">
    <citation type="submission" date="2020-03" db="EMBL/GenBank/DDBJ databases">
        <title>The deep terrestrial virosphere.</title>
        <authorList>
            <person name="Holmfeldt K."/>
            <person name="Nilsson E."/>
            <person name="Simone D."/>
            <person name="Lopez-Fernandez M."/>
            <person name="Wu X."/>
            <person name="de Brujin I."/>
            <person name="Lundin D."/>
            <person name="Andersson A."/>
            <person name="Bertilsson S."/>
            <person name="Dopson M."/>
        </authorList>
    </citation>
    <scope>NUCLEOTIDE SEQUENCE</scope>
    <source>
        <strain evidence="1">TM448A00733</strain>
    </source>
</reference>